<dbReference type="RefSeq" id="WP_283768937.1">
    <property type="nucleotide sequence ID" value="NZ_JAQOSO010000110.1"/>
</dbReference>
<proteinExistence type="predicted"/>
<name>A0ABT7BC60_9CYAN</name>
<evidence type="ECO:0000313" key="2">
    <source>
        <dbReference type="Proteomes" id="UP001235849"/>
    </source>
</evidence>
<comment type="caution">
    <text evidence="1">The sequence shown here is derived from an EMBL/GenBank/DDBJ whole genome shotgun (WGS) entry which is preliminary data.</text>
</comment>
<keyword evidence="2" id="KW-1185">Reference proteome</keyword>
<protein>
    <submittedName>
        <fullName evidence="1">Uncharacterized protein</fullName>
    </submittedName>
</protein>
<accession>A0ABT7BC60</accession>
<sequence length="43" mass="4696">MTDSHKLYSCNFRGLDRLAEGQPLDQLALVGLGVEQKHIGSPT</sequence>
<dbReference type="Proteomes" id="UP001235849">
    <property type="component" value="Unassembled WGS sequence"/>
</dbReference>
<organism evidence="1 2">
    <name type="scientific">Roseofilum capinflatum BLCC-M114</name>
    <dbReference type="NCBI Taxonomy" id="3022440"/>
    <lineage>
        <taxon>Bacteria</taxon>
        <taxon>Bacillati</taxon>
        <taxon>Cyanobacteriota</taxon>
        <taxon>Cyanophyceae</taxon>
        <taxon>Desertifilales</taxon>
        <taxon>Desertifilaceae</taxon>
        <taxon>Roseofilum</taxon>
        <taxon>Roseofilum capinflatum</taxon>
    </lineage>
</organism>
<gene>
    <name evidence="1" type="ORF">PMG25_21460</name>
</gene>
<dbReference type="EMBL" id="JAQOSO010000110">
    <property type="protein sequence ID" value="MDJ1176660.1"/>
    <property type="molecule type" value="Genomic_DNA"/>
</dbReference>
<reference evidence="1 2" key="1">
    <citation type="submission" date="2023-01" db="EMBL/GenBank/DDBJ databases">
        <title>Novel diversity within Roseofilum (Cyanobacteria; Desertifilaceae) from marine benthic mats with descriptions of four novel species.</title>
        <authorList>
            <person name="Wang Y."/>
            <person name="Berthold D.E."/>
            <person name="Hu J."/>
            <person name="Lefler F.W."/>
            <person name="Laughinghouse H.D. IV."/>
        </authorList>
    </citation>
    <scope>NUCLEOTIDE SEQUENCE [LARGE SCALE GENOMIC DNA]</scope>
    <source>
        <strain evidence="1 2">BLCC-M114</strain>
    </source>
</reference>
<evidence type="ECO:0000313" key="1">
    <source>
        <dbReference type="EMBL" id="MDJ1176660.1"/>
    </source>
</evidence>